<dbReference type="PRINTS" id="PR00722">
    <property type="entry name" value="CHYMOTRYPSIN"/>
</dbReference>
<evidence type="ECO:0000313" key="6">
    <source>
        <dbReference type="EMBL" id="KAK0414578.1"/>
    </source>
</evidence>
<keyword evidence="3" id="KW-0720">Serine protease</keyword>
<proteinExistence type="inferred from homology"/>
<dbReference type="PANTHER" id="PTHR24256">
    <property type="entry name" value="TRYPTASE-RELATED"/>
    <property type="match status" value="1"/>
</dbReference>
<dbReference type="Gene3D" id="2.40.10.10">
    <property type="entry name" value="Trypsin-like serine proteases"/>
    <property type="match status" value="1"/>
</dbReference>
<dbReference type="EMBL" id="JAUCMV010000002">
    <property type="protein sequence ID" value="KAK0414578.1"/>
    <property type="molecule type" value="Genomic_DNA"/>
</dbReference>
<organism evidence="6 7">
    <name type="scientific">Steinernema hermaphroditum</name>
    <dbReference type="NCBI Taxonomy" id="289476"/>
    <lineage>
        <taxon>Eukaryota</taxon>
        <taxon>Metazoa</taxon>
        <taxon>Ecdysozoa</taxon>
        <taxon>Nematoda</taxon>
        <taxon>Chromadorea</taxon>
        <taxon>Rhabditida</taxon>
        <taxon>Tylenchina</taxon>
        <taxon>Panagrolaimomorpha</taxon>
        <taxon>Strongyloidoidea</taxon>
        <taxon>Steinernematidae</taxon>
        <taxon>Steinernema</taxon>
    </lineage>
</organism>
<feature type="domain" description="Peptidase S1" evidence="5">
    <location>
        <begin position="23"/>
        <end position="253"/>
    </location>
</feature>
<dbReference type="PROSITE" id="PS50240">
    <property type="entry name" value="TRYPSIN_DOM"/>
    <property type="match status" value="1"/>
</dbReference>
<dbReference type="InterPro" id="IPR018114">
    <property type="entry name" value="TRYPSIN_HIS"/>
</dbReference>
<dbReference type="InterPro" id="IPR051487">
    <property type="entry name" value="Ser/Thr_Proteases_Immune/Dev"/>
</dbReference>
<sequence>MRVLLLFIALVGLSLALPESELIVGGSQAFKGAFPYYARIPRCGGSLITPKHVLTAAHCIFNDTVGQEVLMGLVDKENYKNDPDVQIRKIISVKAHTGFQKRNWRDDIAILEVDQPFDITDSVQLANIEADDSQLRKSTRAVACGFGRTDYVNKKSVYPRYLQYVFYPLIDNAKCKKFWSWKLWEKQICAGAKNKGISNGDSGGPLAVNYGGKKYQIGVVSYTQDGFIRDQSKYPGVYTRTASYCDWMTEKTDGEFKCLSA</sequence>
<evidence type="ECO:0000256" key="3">
    <source>
        <dbReference type="RuleBase" id="RU363034"/>
    </source>
</evidence>
<dbReference type="SUPFAM" id="SSF50494">
    <property type="entry name" value="Trypsin-like serine proteases"/>
    <property type="match status" value="1"/>
</dbReference>
<keyword evidence="1" id="KW-1015">Disulfide bond</keyword>
<dbReference type="InterPro" id="IPR001254">
    <property type="entry name" value="Trypsin_dom"/>
</dbReference>
<keyword evidence="4" id="KW-0732">Signal</keyword>
<dbReference type="GO" id="GO:0004252">
    <property type="term" value="F:serine-type endopeptidase activity"/>
    <property type="evidence" value="ECO:0007669"/>
    <property type="project" value="InterPro"/>
</dbReference>
<dbReference type="Proteomes" id="UP001175271">
    <property type="component" value="Unassembled WGS sequence"/>
</dbReference>
<dbReference type="PROSITE" id="PS00135">
    <property type="entry name" value="TRYPSIN_SER"/>
    <property type="match status" value="1"/>
</dbReference>
<keyword evidence="3" id="KW-0645">Protease</keyword>
<dbReference type="InterPro" id="IPR043504">
    <property type="entry name" value="Peptidase_S1_PA_chymotrypsin"/>
</dbReference>
<dbReference type="FunFam" id="2.40.10.10:FF:000068">
    <property type="entry name" value="transmembrane protease serine 2"/>
    <property type="match status" value="1"/>
</dbReference>
<reference evidence="6" key="1">
    <citation type="submission" date="2023-06" db="EMBL/GenBank/DDBJ databases">
        <title>Genomic analysis of the entomopathogenic nematode Steinernema hermaphroditum.</title>
        <authorList>
            <person name="Schwarz E.M."/>
            <person name="Heppert J.K."/>
            <person name="Baniya A."/>
            <person name="Schwartz H.T."/>
            <person name="Tan C.-H."/>
            <person name="Antoshechkin I."/>
            <person name="Sternberg P.W."/>
            <person name="Goodrich-Blair H."/>
            <person name="Dillman A.R."/>
        </authorList>
    </citation>
    <scope>NUCLEOTIDE SEQUENCE</scope>
    <source>
        <strain evidence="6">PS9179</strain>
        <tissue evidence="6">Whole animal</tissue>
    </source>
</reference>
<feature type="chain" id="PRO_5041286188" description="Peptidase S1 domain-containing protein" evidence="4">
    <location>
        <begin position="17"/>
        <end position="261"/>
    </location>
</feature>
<evidence type="ECO:0000259" key="5">
    <source>
        <dbReference type="PROSITE" id="PS50240"/>
    </source>
</evidence>
<dbReference type="GO" id="GO:0006508">
    <property type="term" value="P:proteolysis"/>
    <property type="evidence" value="ECO:0007669"/>
    <property type="project" value="UniProtKB-KW"/>
</dbReference>
<protein>
    <recommendedName>
        <fullName evidence="5">Peptidase S1 domain-containing protein</fullName>
    </recommendedName>
</protein>
<keyword evidence="7" id="KW-1185">Reference proteome</keyword>
<dbReference type="InterPro" id="IPR009003">
    <property type="entry name" value="Peptidase_S1_PA"/>
</dbReference>
<evidence type="ECO:0000256" key="4">
    <source>
        <dbReference type="SAM" id="SignalP"/>
    </source>
</evidence>
<accession>A0AA39HYQ5</accession>
<dbReference type="InterPro" id="IPR001314">
    <property type="entry name" value="Peptidase_S1A"/>
</dbReference>
<evidence type="ECO:0000256" key="2">
    <source>
        <dbReference type="ARBA" id="ARBA00024195"/>
    </source>
</evidence>
<dbReference type="SMART" id="SM00020">
    <property type="entry name" value="Tryp_SPc"/>
    <property type="match status" value="1"/>
</dbReference>
<keyword evidence="3" id="KW-0378">Hydrolase</keyword>
<gene>
    <name evidence="6" type="ORF">QR680_011509</name>
</gene>
<evidence type="ECO:0000256" key="1">
    <source>
        <dbReference type="ARBA" id="ARBA00023157"/>
    </source>
</evidence>
<dbReference type="InterPro" id="IPR033116">
    <property type="entry name" value="TRYPSIN_SER"/>
</dbReference>
<comment type="caution">
    <text evidence="6">The sequence shown here is derived from an EMBL/GenBank/DDBJ whole genome shotgun (WGS) entry which is preliminary data.</text>
</comment>
<dbReference type="Pfam" id="PF00089">
    <property type="entry name" value="Trypsin"/>
    <property type="match status" value="1"/>
</dbReference>
<feature type="signal peptide" evidence="4">
    <location>
        <begin position="1"/>
        <end position="16"/>
    </location>
</feature>
<comment type="similarity">
    <text evidence="2">Belongs to the peptidase S1 family. CLIP subfamily.</text>
</comment>
<evidence type="ECO:0000313" key="7">
    <source>
        <dbReference type="Proteomes" id="UP001175271"/>
    </source>
</evidence>
<dbReference type="PROSITE" id="PS00134">
    <property type="entry name" value="TRYPSIN_HIS"/>
    <property type="match status" value="1"/>
</dbReference>
<dbReference type="AlphaFoldDB" id="A0AA39HYQ5"/>
<dbReference type="CDD" id="cd00190">
    <property type="entry name" value="Tryp_SPc"/>
    <property type="match status" value="1"/>
</dbReference>
<name>A0AA39HYQ5_9BILA</name>